<evidence type="ECO:0000313" key="4">
    <source>
        <dbReference type="EMBL" id="QAA34734.1"/>
    </source>
</evidence>
<gene>
    <name evidence="4" type="ORF">C1I91_25580</name>
</gene>
<dbReference type="SUPFAM" id="SSF51161">
    <property type="entry name" value="Trimeric LpxA-like enzymes"/>
    <property type="match status" value="1"/>
</dbReference>
<evidence type="ECO:0000256" key="2">
    <source>
        <dbReference type="ARBA" id="ARBA00023315"/>
    </source>
</evidence>
<dbReference type="GO" id="GO:0005737">
    <property type="term" value="C:cytoplasm"/>
    <property type="evidence" value="ECO:0007669"/>
    <property type="project" value="InterPro"/>
</dbReference>
<dbReference type="CDD" id="cd03354">
    <property type="entry name" value="LbH_SAT"/>
    <property type="match status" value="1"/>
</dbReference>
<dbReference type="GO" id="GO:0009001">
    <property type="term" value="F:serine O-acetyltransferase activity"/>
    <property type="evidence" value="ECO:0007669"/>
    <property type="project" value="UniProtKB-EC"/>
</dbReference>
<evidence type="ECO:0000256" key="3">
    <source>
        <dbReference type="PIRNR" id="PIRNR000441"/>
    </source>
</evidence>
<comment type="similarity">
    <text evidence="3">Belongs to the transferase hexapeptide repeat family.</text>
</comment>
<dbReference type="OrthoDB" id="9801456at2"/>
<dbReference type="PIRSF" id="PIRSF000441">
    <property type="entry name" value="CysE"/>
    <property type="match status" value="1"/>
</dbReference>
<dbReference type="InterPro" id="IPR011004">
    <property type="entry name" value="Trimer_LpxA-like_sf"/>
</dbReference>
<dbReference type="PANTHER" id="PTHR42811">
    <property type="entry name" value="SERINE ACETYLTRANSFERASE"/>
    <property type="match status" value="1"/>
</dbReference>
<dbReference type="KEGG" id="cmah:C1I91_25580"/>
<dbReference type="EC" id="2.3.1.30" evidence="3"/>
<dbReference type="RefSeq" id="WP_128215446.1">
    <property type="nucleotide sequence ID" value="NZ_CP025746.1"/>
</dbReference>
<keyword evidence="5" id="KW-1185">Reference proteome</keyword>
<comment type="catalytic activity">
    <reaction evidence="3">
        <text>L-serine + acetyl-CoA = O-acetyl-L-serine + CoA</text>
        <dbReference type="Rhea" id="RHEA:24560"/>
        <dbReference type="ChEBI" id="CHEBI:33384"/>
        <dbReference type="ChEBI" id="CHEBI:57287"/>
        <dbReference type="ChEBI" id="CHEBI:57288"/>
        <dbReference type="ChEBI" id="CHEBI:58340"/>
        <dbReference type="EC" id="2.3.1.30"/>
    </reaction>
</comment>
<sequence length="186" mass="20602">MGCCDFIKADLYRYCGNTRIKDFIKQYLTAEGFRFSVWLRICCFAKKKIYTKYTIFPVALVFFKHYKYKYGYDISYNADIGPGLLIFHISNIVLAPKKVGKNMTISQGCTVGMVIKDGIKEFPIIGDNVYMAPGSKIIGGITVGNNVAVGTNCVLNKSVADDAVVVGIPGRVISYKGAKEYVNNSI</sequence>
<evidence type="ECO:0000313" key="5">
    <source>
        <dbReference type="Proteomes" id="UP000286268"/>
    </source>
</evidence>
<dbReference type="AlphaFoldDB" id="A0A3R5UIM3"/>
<dbReference type="EMBL" id="CP025746">
    <property type="protein sequence ID" value="QAA34734.1"/>
    <property type="molecule type" value="Genomic_DNA"/>
</dbReference>
<keyword evidence="2 3" id="KW-0012">Acyltransferase</keyword>
<organism evidence="4 5">
    <name type="scientific">Clostridium manihotivorum</name>
    <dbReference type="NCBI Taxonomy" id="2320868"/>
    <lineage>
        <taxon>Bacteria</taxon>
        <taxon>Bacillati</taxon>
        <taxon>Bacillota</taxon>
        <taxon>Clostridia</taxon>
        <taxon>Eubacteriales</taxon>
        <taxon>Clostridiaceae</taxon>
        <taxon>Clostridium</taxon>
    </lineage>
</organism>
<keyword evidence="1 3" id="KW-0808">Transferase</keyword>
<protein>
    <recommendedName>
        <fullName evidence="3">Serine acetyltransferase</fullName>
        <ecNumber evidence="3">2.3.1.30</ecNumber>
    </recommendedName>
</protein>
<dbReference type="GO" id="GO:0006535">
    <property type="term" value="P:cysteine biosynthetic process from serine"/>
    <property type="evidence" value="ECO:0007669"/>
    <property type="project" value="InterPro"/>
</dbReference>
<evidence type="ECO:0000256" key="1">
    <source>
        <dbReference type="ARBA" id="ARBA00022679"/>
    </source>
</evidence>
<dbReference type="InterPro" id="IPR005881">
    <property type="entry name" value="Ser_O-AcTrfase"/>
</dbReference>
<name>A0A3R5UIM3_9CLOT</name>
<reference evidence="4 5" key="1">
    <citation type="submission" date="2018-01" db="EMBL/GenBank/DDBJ databases">
        <title>Genome Sequencing and Assembly of Anaerobacter polyendosporus strain CT4.</title>
        <authorList>
            <person name="Tachaapaikoon C."/>
            <person name="Sutheeworapong S."/>
            <person name="Jenjaroenpun P."/>
            <person name="Wongsurawat T."/>
            <person name="Nookeaw I."/>
            <person name="Cheawchanlertfa P."/>
            <person name="Kosugi A."/>
            <person name="Cheevadhanarak S."/>
            <person name="Ratanakhanokchai K."/>
        </authorList>
    </citation>
    <scope>NUCLEOTIDE SEQUENCE [LARGE SCALE GENOMIC DNA]</scope>
    <source>
        <strain evidence="4 5">CT4</strain>
    </source>
</reference>
<proteinExistence type="inferred from homology"/>
<dbReference type="Proteomes" id="UP000286268">
    <property type="component" value="Chromosome"/>
</dbReference>
<dbReference type="InterPro" id="IPR045304">
    <property type="entry name" value="LbH_SAT"/>
</dbReference>
<dbReference type="Gene3D" id="2.160.10.10">
    <property type="entry name" value="Hexapeptide repeat proteins"/>
    <property type="match status" value="1"/>
</dbReference>
<accession>A0A3R5UIM3</accession>